<dbReference type="EMBL" id="LR902277">
    <property type="protein sequence ID" value="CAD7250272.1"/>
    <property type="molecule type" value="Genomic_DNA"/>
</dbReference>
<evidence type="ECO:0000256" key="4">
    <source>
        <dbReference type="ARBA" id="ARBA00022989"/>
    </source>
</evidence>
<evidence type="ECO:0000256" key="6">
    <source>
        <dbReference type="SAM" id="Phobius"/>
    </source>
</evidence>
<protein>
    <submittedName>
        <fullName evidence="7">Uncharacterized protein</fullName>
    </submittedName>
</protein>
<keyword evidence="8" id="KW-1185">Reference proteome</keyword>
<dbReference type="EMBL" id="CAJPEV010002760">
    <property type="protein sequence ID" value="CAG0897961.1"/>
    <property type="molecule type" value="Genomic_DNA"/>
</dbReference>
<reference evidence="7" key="1">
    <citation type="submission" date="2020-11" db="EMBL/GenBank/DDBJ databases">
        <authorList>
            <person name="Tran Van P."/>
        </authorList>
    </citation>
    <scope>NUCLEOTIDE SEQUENCE</scope>
</reference>
<evidence type="ECO:0000256" key="3">
    <source>
        <dbReference type="ARBA" id="ARBA00022692"/>
    </source>
</evidence>
<dbReference type="OrthoDB" id="434393at2759"/>
<keyword evidence="3 6" id="KW-0812">Transmembrane</keyword>
<dbReference type="Pfam" id="PF03311">
    <property type="entry name" value="Cornichon"/>
    <property type="match status" value="1"/>
</dbReference>
<gene>
    <name evidence="7" type="ORF">DSTB1V02_LOCUS10052</name>
</gene>
<name>A0A7R9FPF9_9CRUS</name>
<evidence type="ECO:0000313" key="7">
    <source>
        <dbReference type="EMBL" id="CAD7250272.1"/>
    </source>
</evidence>
<dbReference type="GO" id="GO:0016192">
    <property type="term" value="P:vesicle-mediated transport"/>
    <property type="evidence" value="ECO:0007669"/>
    <property type="project" value="InterPro"/>
</dbReference>
<evidence type="ECO:0000256" key="5">
    <source>
        <dbReference type="ARBA" id="ARBA00023136"/>
    </source>
</evidence>
<comment type="subcellular location">
    <subcellularLocation>
        <location evidence="1">Membrane</location>
        <topology evidence="1">Multi-pass membrane protein</topology>
    </subcellularLocation>
</comment>
<dbReference type="Proteomes" id="UP000677054">
    <property type="component" value="Unassembled WGS sequence"/>
</dbReference>
<dbReference type="InterPro" id="IPR003377">
    <property type="entry name" value="Cornichon"/>
</dbReference>
<feature type="non-terminal residue" evidence="7">
    <location>
        <position position="1"/>
    </location>
</feature>
<comment type="similarity">
    <text evidence="2">Belongs to the cornichon family.</text>
</comment>
<sequence>DPFLIFITVFYILIFEAIEKNSNTSAEQCQTLNGLVLPEYGIHIFFNLLFLFSGEWVPLLVNMPLIVYHINR</sequence>
<evidence type="ECO:0000256" key="1">
    <source>
        <dbReference type="ARBA" id="ARBA00004141"/>
    </source>
</evidence>
<proteinExistence type="inferred from homology"/>
<dbReference type="PANTHER" id="PTHR12290">
    <property type="entry name" value="CORNICHON-RELATED"/>
    <property type="match status" value="1"/>
</dbReference>
<accession>A0A7R9FPF9</accession>
<evidence type="ECO:0000256" key="2">
    <source>
        <dbReference type="ARBA" id="ARBA00010095"/>
    </source>
</evidence>
<keyword evidence="5 6" id="KW-0472">Membrane</keyword>
<dbReference type="SMART" id="SM01398">
    <property type="entry name" value="Cornichon"/>
    <property type="match status" value="1"/>
</dbReference>
<keyword evidence="4 6" id="KW-1133">Transmembrane helix</keyword>
<dbReference type="GO" id="GO:0016020">
    <property type="term" value="C:membrane"/>
    <property type="evidence" value="ECO:0007669"/>
    <property type="project" value="UniProtKB-SubCell"/>
</dbReference>
<evidence type="ECO:0000313" key="8">
    <source>
        <dbReference type="Proteomes" id="UP000677054"/>
    </source>
</evidence>
<organism evidence="7">
    <name type="scientific">Darwinula stevensoni</name>
    <dbReference type="NCBI Taxonomy" id="69355"/>
    <lineage>
        <taxon>Eukaryota</taxon>
        <taxon>Metazoa</taxon>
        <taxon>Ecdysozoa</taxon>
        <taxon>Arthropoda</taxon>
        <taxon>Crustacea</taxon>
        <taxon>Oligostraca</taxon>
        <taxon>Ostracoda</taxon>
        <taxon>Podocopa</taxon>
        <taxon>Podocopida</taxon>
        <taxon>Darwinulocopina</taxon>
        <taxon>Darwinuloidea</taxon>
        <taxon>Darwinulidae</taxon>
        <taxon>Darwinula</taxon>
    </lineage>
</organism>
<feature type="transmembrane region" description="Helical" evidence="6">
    <location>
        <begin position="44"/>
        <end position="68"/>
    </location>
</feature>
<dbReference type="AlphaFoldDB" id="A0A7R9FPF9"/>